<evidence type="ECO:0000256" key="1">
    <source>
        <dbReference type="SAM" id="SignalP"/>
    </source>
</evidence>
<feature type="chain" id="PRO_5009582110" evidence="1">
    <location>
        <begin position="30"/>
        <end position="1254"/>
    </location>
</feature>
<protein>
    <submittedName>
        <fullName evidence="2">Uncharacterized protein</fullName>
    </submittedName>
</protein>
<reference evidence="2 3" key="1">
    <citation type="journal article" date="2016" name="Nat. Commun.">
        <title>Thousands of microbial genomes shed light on interconnected biogeochemical processes in an aquifer system.</title>
        <authorList>
            <person name="Anantharaman K."/>
            <person name="Brown C.T."/>
            <person name="Hug L.A."/>
            <person name="Sharon I."/>
            <person name="Castelle C.J."/>
            <person name="Probst A.J."/>
            <person name="Thomas B.C."/>
            <person name="Singh A."/>
            <person name="Wilkins M.J."/>
            <person name="Karaoz U."/>
            <person name="Brodie E.L."/>
            <person name="Williams K.H."/>
            <person name="Hubbard S.S."/>
            <person name="Banfield J.F."/>
        </authorList>
    </citation>
    <scope>NUCLEOTIDE SEQUENCE [LARGE SCALE GENOMIC DNA]</scope>
</reference>
<sequence>MNVLKKVSMSSLMFTTVFTLSFGSFVPTAAALVAGDLVKGPNSDAVYYIDGTMKHVFPDSKTYFTWYASFGAIKTVSVSELDMFPTGTPVAYRPGTKLVTHPNTARVYAVEPSGNLRWVPSEAVALALYGSDWAKMVNDVHELTFGNYTVGSDLTTTYHAKGTLVQKTGDTTIYYVDGTTIRPFASSSAFDTNNLNYDFIVKVSSLSQYTTGSSVTGVESFATISGSGTSTVTGPAGSLTVSLSPSTPAANQVLIGAAASVPMVTLRLQTGGTAVIVDSVTIQRGGLASDAAFTDFDLLRADTWLTLNNSSKTLNSTHNATFNDDFTVPANSTWDVIVAANMAASLATYAGEYPTVNVTAITLKNNSTLSGTLPINGNVMLTNGTITAGTARVAIGANNPSAATKEVGTKDYIVSSLKVNNNSSETAETLVLKSMTFTQNGSAAPSDLENVRLRNTNTGTILGTIAAPADKKLNFQNLNVEILKGNTINLDLLVDIRGGSARTISLDVDQKSHIVVWDNLRGVYVLPSYFSDASYATGDATSPYYDPADTTVGNGKLRIESVAVTPTNVAENKTGVLLGKFKFVADGEAMNVTALGLVISTTTANSRVVNNLTNLVVKDPAGNTVAGPKDPTANTNYVTATATTTDTMTVPSGETIYSIYGDLDSDWTASDTLQVGIYPSAMTVKGDVTGNTITPTPSGQIQSTRITIKSADINVSVAPAPAAQTVVAGAQNFEISNLVLDAADSGSDVRVTSLALAIKSTGAAFPDVVSGVQLFVGATEIPISSRSTACAGATCSTAATNATTTLSIATGNLTVPSTQSKTVKVVVDMGTGATSGTVAVGVQMNSAVTAIDSESQSFTADITPGNGSAMTLAAGGTLDLTLSQDPKAALAVGGTTVNVGQFSLQARYEGMQLNAFGFSLGNPDGGYDQGSDFNQVETLELWESGGSSALGTISVSGAAATVTPSSVATLSINQLKSYIVKAKFRDVTVPSSIAQSNAGMRVTLRWIDADGTSAGSSTLAEPTYSTAFNSFSSYKSIPTVALGSITTDQVTGSGSEVDLFKFSVTANSMGPVGLAKLSFSVSTSSGVRMSLTGYSLYMGPASNDTSSQIADSGDVLVQQGGDNLAGIHQVAVKFDYNHNSGSTQTDLGSGELIEISGGTTKYFTLKGTVSALSSTANDDSIITRMGGDAGFASTALVNVGGIDGAVEHDDFIWSDLNFVSGYNSSTATYTVGWFNGYRVTGLDDNTTTPMTQTD</sequence>
<dbReference type="AlphaFoldDB" id="A0A1G2BPK8"/>
<comment type="caution">
    <text evidence="2">The sequence shown here is derived from an EMBL/GenBank/DDBJ whole genome shotgun (WGS) entry which is preliminary data.</text>
</comment>
<proteinExistence type="predicted"/>
<dbReference type="STRING" id="1798551.A3B30_04305"/>
<name>A0A1G2BPK8_9BACT</name>
<evidence type="ECO:0000313" key="3">
    <source>
        <dbReference type="Proteomes" id="UP000178248"/>
    </source>
</evidence>
<evidence type="ECO:0000313" key="2">
    <source>
        <dbReference type="EMBL" id="OGY91105.1"/>
    </source>
</evidence>
<gene>
    <name evidence="2" type="ORF">A3B30_04305</name>
</gene>
<organism evidence="2 3">
    <name type="scientific">Candidatus Komeilibacteria bacterium RIFCSPLOWO2_01_FULL_52_15</name>
    <dbReference type="NCBI Taxonomy" id="1798551"/>
    <lineage>
        <taxon>Bacteria</taxon>
        <taxon>Candidatus Komeiliibacteriota</taxon>
    </lineage>
</organism>
<accession>A0A1G2BPK8</accession>
<dbReference type="Proteomes" id="UP000178248">
    <property type="component" value="Unassembled WGS sequence"/>
</dbReference>
<dbReference type="EMBL" id="MHKM01000027">
    <property type="protein sequence ID" value="OGY91105.1"/>
    <property type="molecule type" value="Genomic_DNA"/>
</dbReference>
<keyword evidence="1" id="KW-0732">Signal</keyword>
<feature type="signal peptide" evidence="1">
    <location>
        <begin position="1"/>
        <end position="29"/>
    </location>
</feature>